<comment type="cofactor">
    <cofactor evidence="17">
        <name>Co(2+)</name>
        <dbReference type="ChEBI" id="CHEBI:48828"/>
    </cofactor>
    <cofactor evidence="17">
        <name>Zn(2+)</name>
        <dbReference type="ChEBI" id="CHEBI:29105"/>
    </cofactor>
    <text evidence="17">Binds 1 divalent metal cation per subunit. Can use either Co(2+) or Zn(2+).</text>
</comment>
<comment type="caution">
    <text evidence="17">Lacks conserved residue(s) required for the propagation of feature annotation.</text>
</comment>
<dbReference type="EMBL" id="BORB01000005">
    <property type="protein sequence ID" value="GIN56505.1"/>
    <property type="molecule type" value="Genomic_DNA"/>
</dbReference>
<dbReference type="RefSeq" id="WP_212965580.1">
    <property type="nucleotide sequence ID" value="NZ_BORB01000005.1"/>
</dbReference>
<dbReference type="PANTHER" id="PTHR43622">
    <property type="entry name" value="3-DEHYDROQUINATE SYNTHASE"/>
    <property type="match status" value="1"/>
</dbReference>
<evidence type="ECO:0000256" key="10">
    <source>
        <dbReference type="ARBA" id="ARBA00022723"/>
    </source>
</evidence>
<evidence type="ECO:0000313" key="20">
    <source>
        <dbReference type="EMBL" id="GIN56505.1"/>
    </source>
</evidence>
<sequence>MLIHIQTTSKTYPVFIGEKALQTLTDHLEKADYTKILIMTDFTVGRLHLGELKSYLSGVVEYCVYKVPVGEKAKQFSVYEEALTFALDNGLDRKSCIIAFGGGAVGDLAGFVAATFMRGIRFIQVPTTILAHDSAVGGKTGINHPLGKNMVGAFHQPEGVYYFTDFLDTLPLSEIRSGFAEVVKHAFIADKELLDFLMNSITDLTKISKQDLGYILKRGIEIKANVVHQDERENGLRAVLNFGHTLGHAIEANAGYGTVTHGEAIMTGLVYALYLSESETGLAVDIHRFEQWLGTLGYQLEISNQFDFDKAITSMKRDKKSFANKPRFILLEKIGQPVIKEIAEDQLKKTYEKFILTTQLQRKS</sequence>
<feature type="binding site" evidence="17">
    <location>
        <position position="181"/>
    </location>
    <ligand>
        <name>Zn(2+)</name>
        <dbReference type="ChEBI" id="CHEBI:29105"/>
    </ligand>
</feature>
<keyword evidence="8 17" id="KW-0963">Cytoplasm</keyword>
<evidence type="ECO:0000256" key="16">
    <source>
        <dbReference type="ARBA" id="ARBA00023285"/>
    </source>
</evidence>
<dbReference type="InterPro" id="IPR030963">
    <property type="entry name" value="DHQ_synth_fam"/>
</dbReference>
<gene>
    <name evidence="17 20" type="primary">aroB</name>
    <name evidence="20" type="ORF">J8TS2_08240</name>
</gene>
<feature type="binding site" evidence="17">
    <location>
        <begin position="127"/>
        <end position="128"/>
    </location>
    <ligand>
        <name>NAD(+)</name>
        <dbReference type="ChEBI" id="CHEBI:57540"/>
    </ligand>
</feature>
<protein>
    <recommendedName>
        <fullName evidence="7 17">3-dehydroquinate synthase</fullName>
        <shortName evidence="17">DHQS</shortName>
        <ecNumber evidence="6 17">4.2.3.4</ecNumber>
    </recommendedName>
</protein>
<keyword evidence="16 17" id="KW-0170">Cobalt</keyword>
<evidence type="ECO:0000256" key="1">
    <source>
        <dbReference type="ARBA" id="ARBA00001393"/>
    </source>
</evidence>
<dbReference type="InterPro" id="IPR030960">
    <property type="entry name" value="DHQS/DOIS_N"/>
</dbReference>
<feature type="binding site" evidence="17">
    <location>
        <begin position="103"/>
        <end position="107"/>
    </location>
    <ligand>
        <name>NAD(+)</name>
        <dbReference type="ChEBI" id="CHEBI:57540"/>
    </ligand>
</feature>
<feature type="binding site" evidence="17">
    <location>
        <position position="261"/>
    </location>
    <ligand>
        <name>Zn(2+)</name>
        <dbReference type="ChEBI" id="CHEBI:29105"/>
    </ligand>
</feature>
<dbReference type="NCBIfam" id="TIGR01357">
    <property type="entry name" value="aroB"/>
    <property type="match status" value="1"/>
</dbReference>
<keyword evidence="12 17" id="KW-0862">Zinc</keyword>
<feature type="binding site" evidence="17">
    <location>
        <begin position="166"/>
        <end position="169"/>
    </location>
    <ligand>
        <name>NAD(+)</name>
        <dbReference type="ChEBI" id="CHEBI:57540"/>
    </ligand>
</feature>
<keyword evidence="15 17" id="KW-0456">Lyase</keyword>
<dbReference type="InterPro" id="IPR050071">
    <property type="entry name" value="Dehydroquinate_synthase"/>
</dbReference>
<evidence type="ECO:0000256" key="7">
    <source>
        <dbReference type="ARBA" id="ARBA00017684"/>
    </source>
</evidence>
<comment type="catalytic activity">
    <reaction evidence="1 17">
        <text>7-phospho-2-dehydro-3-deoxy-D-arabino-heptonate = 3-dehydroquinate + phosphate</text>
        <dbReference type="Rhea" id="RHEA:21968"/>
        <dbReference type="ChEBI" id="CHEBI:32364"/>
        <dbReference type="ChEBI" id="CHEBI:43474"/>
        <dbReference type="ChEBI" id="CHEBI:58394"/>
        <dbReference type="EC" id="4.2.3.4"/>
    </reaction>
</comment>
<name>A0ABQ4KEV8_9BACI</name>
<feature type="domain" description="3-dehydroquinate synthase C-terminal" evidence="19">
    <location>
        <begin position="178"/>
        <end position="321"/>
    </location>
</feature>
<dbReference type="PANTHER" id="PTHR43622:SF7">
    <property type="entry name" value="3-DEHYDROQUINATE SYNTHASE, CHLOROPLASTIC"/>
    <property type="match status" value="1"/>
</dbReference>
<comment type="caution">
    <text evidence="20">The sequence shown here is derived from an EMBL/GenBank/DDBJ whole genome shotgun (WGS) entry which is preliminary data.</text>
</comment>
<evidence type="ECO:0000256" key="15">
    <source>
        <dbReference type="ARBA" id="ARBA00023239"/>
    </source>
</evidence>
<evidence type="ECO:0000256" key="9">
    <source>
        <dbReference type="ARBA" id="ARBA00022605"/>
    </source>
</evidence>
<evidence type="ECO:0000259" key="19">
    <source>
        <dbReference type="Pfam" id="PF24621"/>
    </source>
</evidence>
<dbReference type="HAMAP" id="MF_00110">
    <property type="entry name" value="DHQ_synthase"/>
    <property type="match status" value="1"/>
</dbReference>
<evidence type="ECO:0000313" key="21">
    <source>
        <dbReference type="Proteomes" id="UP000679950"/>
    </source>
</evidence>
<comment type="function">
    <text evidence="17">Catalyzes the conversion of 3-deoxy-D-arabino-heptulosonate 7-phosphate (DAHP) to dehydroquinate (DHQ).</text>
</comment>
<dbReference type="Gene3D" id="1.20.1090.10">
    <property type="entry name" value="Dehydroquinate synthase-like - alpha domain"/>
    <property type="match status" value="1"/>
</dbReference>
<evidence type="ECO:0000259" key="18">
    <source>
        <dbReference type="Pfam" id="PF01761"/>
    </source>
</evidence>
<comment type="pathway">
    <text evidence="4 17">Metabolic intermediate biosynthesis; chorismate biosynthesis; chorismate from D-erythrose 4-phosphate and phosphoenolpyruvate: step 2/7.</text>
</comment>
<proteinExistence type="inferred from homology"/>
<comment type="cofactor">
    <cofactor evidence="2 17">
        <name>NAD(+)</name>
        <dbReference type="ChEBI" id="CHEBI:57540"/>
    </cofactor>
</comment>
<feature type="domain" description="3-dehydroquinate synthase N-terminal" evidence="18">
    <location>
        <begin position="66"/>
        <end position="176"/>
    </location>
</feature>
<keyword evidence="21" id="KW-1185">Reference proteome</keyword>
<comment type="subcellular location">
    <subcellularLocation>
        <location evidence="3 17">Cytoplasm</location>
    </subcellularLocation>
</comment>
<feature type="binding site" evidence="17">
    <location>
        <position position="244"/>
    </location>
    <ligand>
        <name>Zn(2+)</name>
        <dbReference type="ChEBI" id="CHEBI:29105"/>
    </ligand>
</feature>
<keyword evidence="13 17" id="KW-0520">NAD</keyword>
<accession>A0ABQ4KEV8</accession>
<keyword evidence="9 17" id="KW-0028">Amino-acid biosynthesis</keyword>
<evidence type="ECO:0000256" key="14">
    <source>
        <dbReference type="ARBA" id="ARBA00023141"/>
    </source>
</evidence>
<evidence type="ECO:0000256" key="13">
    <source>
        <dbReference type="ARBA" id="ARBA00023027"/>
    </source>
</evidence>
<evidence type="ECO:0000256" key="3">
    <source>
        <dbReference type="ARBA" id="ARBA00004496"/>
    </source>
</evidence>
<dbReference type="CDD" id="cd08195">
    <property type="entry name" value="DHQS"/>
    <property type="match status" value="1"/>
</dbReference>
<feature type="binding site" evidence="17">
    <location>
        <position position="148"/>
    </location>
    <ligand>
        <name>NAD(+)</name>
        <dbReference type="ChEBI" id="CHEBI:57540"/>
    </ligand>
</feature>
<evidence type="ECO:0000256" key="8">
    <source>
        <dbReference type="ARBA" id="ARBA00022490"/>
    </source>
</evidence>
<dbReference type="SUPFAM" id="SSF56796">
    <property type="entry name" value="Dehydroquinate synthase-like"/>
    <property type="match status" value="1"/>
</dbReference>
<keyword evidence="11 17" id="KW-0547">Nucleotide-binding</keyword>
<dbReference type="PIRSF" id="PIRSF001455">
    <property type="entry name" value="DHQ_synth"/>
    <property type="match status" value="1"/>
</dbReference>
<evidence type="ECO:0000256" key="5">
    <source>
        <dbReference type="ARBA" id="ARBA00005412"/>
    </source>
</evidence>
<keyword evidence="10 17" id="KW-0479">Metal-binding</keyword>
<keyword evidence="14 17" id="KW-0057">Aromatic amino acid biosynthesis</keyword>
<evidence type="ECO:0000256" key="2">
    <source>
        <dbReference type="ARBA" id="ARBA00001911"/>
    </source>
</evidence>
<dbReference type="Proteomes" id="UP000679950">
    <property type="component" value="Unassembled WGS sequence"/>
</dbReference>
<evidence type="ECO:0000256" key="12">
    <source>
        <dbReference type="ARBA" id="ARBA00022833"/>
    </source>
</evidence>
<evidence type="ECO:0000256" key="11">
    <source>
        <dbReference type="ARBA" id="ARBA00022741"/>
    </source>
</evidence>
<dbReference type="Pfam" id="PF01761">
    <property type="entry name" value="DHQ_synthase"/>
    <property type="match status" value="1"/>
</dbReference>
<evidence type="ECO:0000256" key="4">
    <source>
        <dbReference type="ARBA" id="ARBA00004661"/>
    </source>
</evidence>
<dbReference type="EC" id="4.2.3.4" evidence="6 17"/>
<feature type="binding site" evidence="17">
    <location>
        <position position="139"/>
    </location>
    <ligand>
        <name>NAD(+)</name>
        <dbReference type="ChEBI" id="CHEBI:57540"/>
    </ligand>
</feature>
<dbReference type="Pfam" id="PF24621">
    <property type="entry name" value="DHQS_C"/>
    <property type="match status" value="1"/>
</dbReference>
<reference evidence="20 21" key="1">
    <citation type="submission" date="2021-03" db="EMBL/GenBank/DDBJ databases">
        <title>Antimicrobial resistance genes in bacteria isolated from Japanese honey, and their potential for conferring macrolide and lincosamide resistance in the American foulbrood pathogen Paenibacillus larvae.</title>
        <authorList>
            <person name="Okamoto M."/>
            <person name="Kumagai M."/>
            <person name="Kanamori H."/>
            <person name="Takamatsu D."/>
        </authorList>
    </citation>
    <scope>NUCLEOTIDE SEQUENCE [LARGE SCALE GENOMIC DNA]</scope>
    <source>
        <strain evidence="20 21">J8TS2</strain>
    </source>
</reference>
<evidence type="ECO:0000256" key="6">
    <source>
        <dbReference type="ARBA" id="ARBA00013031"/>
    </source>
</evidence>
<dbReference type="Gene3D" id="3.40.50.1970">
    <property type="match status" value="1"/>
</dbReference>
<dbReference type="InterPro" id="IPR056179">
    <property type="entry name" value="DHQS_C"/>
</dbReference>
<evidence type="ECO:0000256" key="17">
    <source>
        <dbReference type="HAMAP-Rule" id="MF_00110"/>
    </source>
</evidence>
<organism evidence="20 21">
    <name type="scientific">Lederbergia ruris</name>
    <dbReference type="NCBI Taxonomy" id="217495"/>
    <lineage>
        <taxon>Bacteria</taxon>
        <taxon>Bacillati</taxon>
        <taxon>Bacillota</taxon>
        <taxon>Bacilli</taxon>
        <taxon>Bacillales</taxon>
        <taxon>Bacillaceae</taxon>
        <taxon>Lederbergia</taxon>
    </lineage>
</organism>
<comment type="similarity">
    <text evidence="5 17">Belongs to the sugar phosphate cyclases superfamily. Dehydroquinate synthase family.</text>
</comment>
<dbReference type="InterPro" id="IPR016037">
    <property type="entry name" value="DHQ_synth_AroB"/>
</dbReference>